<dbReference type="GO" id="GO:0008757">
    <property type="term" value="F:S-adenosylmethionine-dependent methyltransferase activity"/>
    <property type="evidence" value="ECO:0007669"/>
    <property type="project" value="InterPro"/>
</dbReference>
<evidence type="ECO:0000256" key="1">
    <source>
        <dbReference type="PROSITE-ProRule" id="PRU00339"/>
    </source>
</evidence>
<dbReference type="eggNOG" id="COG4976">
    <property type="taxonomic scope" value="Bacteria"/>
</dbReference>
<feature type="repeat" description="TPR" evidence="1">
    <location>
        <begin position="118"/>
        <end position="151"/>
    </location>
</feature>
<dbReference type="RefSeq" id="WP_011767629.1">
    <property type="nucleotide sequence ID" value="NC_008702.1"/>
</dbReference>
<dbReference type="HOGENOM" id="CLU_034833_1_0_4"/>
<dbReference type="CDD" id="cd02440">
    <property type="entry name" value="AdoMet_MTases"/>
    <property type="match status" value="1"/>
</dbReference>
<evidence type="ECO:0000313" key="4">
    <source>
        <dbReference type="Proteomes" id="UP000002588"/>
    </source>
</evidence>
<dbReference type="KEGG" id="azo:azo3907"/>
<dbReference type="InterPro" id="IPR019734">
    <property type="entry name" value="TPR_rpt"/>
</dbReference>
<dbReference type="InterPro" id="IPR052943">
    <property type="entry name" value="TMTC_O-mannosyl-trnsfr"/>
</dbReference>
<dbReference type="Gene3D" id="3.40.50.150">
    <property type="entry name" value="Vaccinia Virus protein VP39"/>
    <property type="match status" value="1"/>
</dbReference>
<dbReference type="AlphaFoldDB" id="A1KCG7"/>
<dbReference type="eggNOG" id="COG0457">
    <property type="taxonomic scope" value="Bacteria"/>
</dbReference>
<dbReference type="Proteomes" id="UP000002588">
    <property type="component" value="Chromosome"/>
</dbReference>
<gene>
    <name evidence="3" type="ordered locus">azo3907</name>
</gene>
<name>A1KCG7_AZOSB</name>
<keyword evidence="4" id="KW-1185">Reference proteome</keyword>
<dbReference type="EMBL" id="AM406670">
    <property type="protein sequence ID" value="CAL96523.1"/>
    <property type="molecule type" value="Genomic_DNA"/>
</dbReference>
<reference evidence="3 4" key="1">
    <citation type="journal article" date="2006" name="Nat. Biotechnol.">
        <title>Complete genome of the mutualistic, N2-fixing grass endophyte Azoarcus sp. strain BH72.</title>
        <authorList>
            <person name="Krause A."/>
            <person name="Ramakumar A."/>
            <person name="Bartels D."/>
            <person name="Battistoni F."/>
            <person name="Bekel T."/>
            <person name="Boch J."/>
            <person name="Boehm M."/>
            <person name="Friedrich F."/>
            <person name="Hurek T."/>
            <person name="Krause L."/>
            <person name="Linke B."/>
            <person name="McHardy A.C."/>
            <person name="Sarkar A."/>
            <person name="Schneiker S."/>
            <person name="Syed A.A."/>
            <person name="Thauer R."/>
            <person name="Vorhoelter F.-J."/>
            <person name="Weidner S."/>
            <person name="Puehler A."/>
            <person name="Reinhold-Hurek B."/>
            <person name="Kaiser O."/>
            <person name="Goesmann A."/>
        </authorList>
    </citation>
    <scope>NUCLEOTIDE SEQUENCE [LARGE SCALE GENOMIC DNA]</scope>
    <source>
        <strain evidence="3 4">BH72</strain>
    </source>
</reference>
<dbReference type="Gene3D" id="1.25.40.10">
    <property type="entry name" value="Tetratricopeptide repeat domain"/>
    <property type="match status" value="2"/>
</dbReference>
<dbReference type="InterPro" id="IPR011990">
    <property type="entry name" value="TPR-like_helical_dom_sf"/>
</dbReference>
<accession>A1KCG7</accession>
<feature type="domain" description="Methyltransferase type 11" evidence="2">
    <location>
        <begin position="287"/>
        <end position="380"/>
    </location>
</feature>
<evidence type="ECO:0000259" key="2">
    <source>
        <dbReference type="Pfam" id="PF08241"/>
    </source>
</evidence>
<dbReference type="InterPro" id="IPR013216">
    <property type="entry name" value="Methyltransf_11"/>
</dbReference>
<dbReference type="STRING" id="62928.azo3907"/>
<sequence length="449" mass="48656">MTTDSALDQLPSEMTLDDALAFATRLHRIGELDAAETIYRRVLDVVPEHPDALNFLAIARHQRGEVEESITLMRRSLALRPDAPGVWNNLGNILLDLGYFDDAGDAYEECLRLAPDEPLVRNNLGVLRRSQGRLEEAEAAYRDVLARDPKNIDAHNNLGNLLAGLGRIEEAVRHYCESVTLMPANPAVRKMLGYAYYMLGRYEEAAEFYRNWLAAEPDNATARHHLAACTGQDVPTRASDVYVESVFDGFAESFDAKLAALTYRAPQLVAGEVARRCGEGRRQLDILDAGCGTGLCGPLLAPHARRLVGVDLSQPMLDKAAARKVYDALVKAELTAFLQGTEADSQDLIVSADTLCYFGALDAVFGAAARALRGNGTLVFTVELSAPEGGEHGYRLAPHGRYTHAAGYVTGELARAGFGDISCVETDLRTEGGKPVRGLLCAARRGAAA</sequence>
<dbReference type="PROSITE" id="PS50005">
    <property type="entry name" value="TPR"/>
    <property type="match status" value="4"/>
</dbReference>
<organism evidence="3 4">
    <name type="scientific">Azoarcus sp. (strain BH72)</name>
    <dbReference type="NCBI Taxonomy" id="418699"/>
    <lineage>
        <taxon>Bacteria</taxon>
        <taxon>Pseudomonadati</taxon>
        <taxon>Pseudomonadota</taxon>
        <taxon>Betaproteobacteria</taxon>
        <taxon>Rhodocyclales</taxon>
        <taxon>Zoogloeaceae</taxon>
        <taxon>Azoarcus</taxon>
    </lineage>
</organism>
<feature type="repeat" description="TPR" evidence="1">
    <location>
        <begin position="152"/>
        <end position="185"/>
    </location>
</feature>
<dbReference type="Pfam" id="PF08241">
    <property type="entry name" value="Methyltransf_11"/>
    <property type="match status" value="1"/>
</dbReference>
<dbReference type="Pfam" id="PF13432">
    <property type="entry name" value="TPR_16"/>
    <property type="match status" value="3"/>
</dbReference>
<proteinExistence type="predicted"/>
<keyword evidence="1" id="KW-0802">TPR repeat</keyword>
<protein>
    <recommendedName>
        <fullName evidence="2">Methyltransferase type 11 domain-containing protein</fullName>
    </recommendedName>
</protein>
<dbReference type="SMART" id="SM00028">
    <property type="entry name" value="TPR"/>
    <property type="match status" value="6"/>
</dbReference>
<evidence type="ECO:0000313" key="3">
    <source>
        <dbReference type="EMBL" id="CAL96523.1"/>
    </source>
</evidence>
<feature type="repeat" description="TPR" evidence="1">
    <location>
        <begin position="186"/>
        <end position="219"/>
    </location>
</feature>
<feature type="repeat" description="TPR" evidence="1">
    <location>
        <begin position="84"/>
        <end position="117"/>
    </location>
</feature>
<dbReference type="PANTHER" id="PTHR44809:SF1">
    <property type="entry name" value="PROTEIN O-MANNOSYL-TRANSFERASE TMTC1"/>
    <property type="match status" value="1"/>
</dbReference>
<dbReference type="SUPFAM" id="SSF53335">
    <property type="entry name" value="S-adenosyl-L-methionine-dependent methyltransferases"/>
    <property type="match status" value="1"/>
</dbReference>
<dbReference type="PANTHER" id="PTHR44809">
    <property type="match status" value="1"/>
</dbReference>
<dbReference type="InterPro" id="IPR029063">
    <property type="entry name" value="SAM-dependent_MTases_sf"/>
</dbReference>
<dbReference type="SUPFAM" id="SSF48452">
    <property type="entry name" value="TPR-like"/>
    <property type="match status" value="1"/>
</dbReference>